<accession>A0ABY5LP64</accession>
<evidence type="ECO:0000256" key="1">
    <source>
        <dbReference type="SAM" id="Phobius"/>
    </source>
</evidence>
<dbReference type="RefSeq" id="WP_257086175.1">
    <property type="nucleotide sequence ID" value="NZ_CP102097.1"/>
</dbReference>
<evidence type="ECO:0000313" key="3">
    <source>
        <dbReference type="Proteomes" id="UP001058602"/>
    </source>
</evidence>
<dbReference type="Proteomes" id="UP001058602">
    <property type="component" value="Chromosome 2"/>
</dbReference>
<keyword evidence="3" id="KW-1185">Reference proteome</keyword>
<keyword evidence="1" id="KW-0812">Transmembrane</keyword>
<keyword evidence="1" id="KW-1133">Transmembrane helix</keyword>
<name>A0ABY5LP64_9VIBR</name>
<protein>
    <submittedName>
        <fullName evidence="2">Uncharacterized protein</fullName>
    </submittedName>
</protein>
<organism evidence="2 3">
    <name type="scientific">Vibrio japonicus</name>
    <dbReference type="NCBI Taxonomy" id="1824638"/>
    <lineage>
        <taxon>Bacteria</taxon>
        <taxon>Pseudomonadati</taxon>
        <taxon>Pseudomonadota</taxon>
        <taxon>Gammaproteobacteria</taxon>
        <taxon>Vibrionales</taxon>
        <taxon>Vibrionaceae</taxon>
        <taxon>Vibrio</taxon>
    </lineage>
</organism>
<sequence length="102" mass="11412">MMDNPKIYLATFILSILVLTLVIFIQPKDNGEVDSGIVISQTLTQSLDGHRRYLNVRTQHDKLILIQAPEATQCPKGYNVTFKVKQDPATAITSYKFVSCSP</sequence>
<dbReference type="EMBL" id="CP102097">
    <property type="protein sequence ID" value="UUM32509.1"/>
    <property type="molecule type" value="Genomic_DNA"/>
</dbReference>
<reference evidence="2" key="1">
    <citation type="submission" date="2022-07" db="EMBL/GenBank/DDBJ databases">
        <title>Complete genome of Vibrio japonicus strain JCM 31412T and phylogenomic assessment of the Nereis clade of the genus Vibrio.</title>
        <authorList>
            <person name="Shlafstein M.D."/>
            <person name="Emsley S.A."/>
            <person name="Ushijima B."/>
            <person name="Videau P."/>
            <person name="Saw J.H."/>
        </authorList>
    </citation>
    <scope>NUCLEOTIDE SEQUENCE</scope>
    <source>
        <strain evidence="2">JCM 31412</strain>
    </source>
</reference>
<feature type="transmembrane region" description="Helical" evidence="1">
    <location>
        <begin position="7"/>
        <end position="25"/>
    </location>
</feature>
<proteinExistence type="predicted"/>
<gene>
    <name evidence="2" type="ORF">NP165_19780</name>
</gene>
<keyword evidence="1" id="KW-0472">Membrane</keyword>
<evidence type="ECO:0000313" key="2">
    <source>
        <dbReference type="EMBL" id="UUM32509.1"/>
    </source>
</evidence>